<dbReference type="AlphaFoldDB" id="A0AAP0KUV9"/>
<organism evidence="1 2">
    <name type="scientific">Stephania cephalantha</name>
    <dbReference type="NCBI Taxonomy" id="152367"/>
    <lineage>
        <taxon>Eukaryota</taxon>
        <taxon>Viridiplantae</taxon>
        <taxon>Streptophyta</taxon>
        <taxon>Embryophyta</taxon>
        <taxon>Tracheophyta</taxon>
        <taxon>Spermatophyta</taxon>
        <taxon>Magnoliopsida</taxon>
        <taxon>Ranunculales</taxon>
        <taxon>Menispermaceae</taxon>
        <taxon>Menispermoideae</taxon>
        <taxon>Cissampelideae</taxon>
        <taxon>Stephania</taxon>
    </lineage>
</organism>
<name>A0AAP0KUV9_9MAGN</name>
<reference evidence="1 2" key="1">
    <citation type="submission" date="2024-01" db="EMBL/GenBank/DDBJ databases">
        <title>Genome assemblies of Stephania.</title>
        <authorList>
            <person name="Yang L."/>
        </authorList>
    </citation>
    <scope>NUCLEOTIDE SEQUENCE [LARGE SCALE GENOMIC DNA]</scope>
    <source>
        <strain evidence="1">JXDWG</strain>
        <tissue evidence="1">Leaf</tissue>
    </source>
</reference>
<accession>A0AAP0KUV9</accession>
<evidence type="ECO:0000313" key="1">
    <source>
        <dbReference type="EMBL" id="KAK9157800.1"/>
    </source>
</evidence>
<proteinExistence type="predicted"/>
<dbReference type="EMBL" id="JBBNAG010000002">
    <property type="protein sequence ID" value="KAK9157800.1"/>
    <property type="molecule type" value="Genomic_DNA"/>
</dbReference>
<sequence length="62" mass="7244">MDAKVLKPAVEDFNFFDKAYLLVHEVLTKLSWVFFCQYKDTYNAPLIQVFYSSLATTNKFAI</sequence>
<gene>
    <name evidence="1" type="ORF">Scep_004374</name>
</gene>
<comment type="caution">
    <text evidence="1">The sequence shown here is derived from an EMBL/GenBank/DDBJ whole genome shotgun (WGS) entry which is preliminary data.</text>
</comment>
<dbReference type="Proteomes" id="UP001419268">
    <property type="component" value="Unassembled WGS sequence"/>
</dbReference>
<protein>
    <submittedName>
        <fullName evidence="1">Uncharacterized protein</fullName>
    </submittedName>
</protein>
<evidence type="ECO:0000313" key="2">
    <source>
        <dbReference type="Proteomes" id="UP001419268"/>
    </source>
</evidence>
<keyword evidence="2" id="KW-1185">Reference proteome</keyword>